<gene>
    <name evidence="2" type="ORF">ACD_2C00241G0007</name>
</gene>
<name>K2GFG7_9BACT</name>
<organism evidence="2">
    <name type="scientific">uncultured bacterium</name>
    <name type="common">gcode 4</name>
    <dbReference type="NCBI Taxonomy" id="1234023"/>
    <lineage>
        <taxon>Bacteria</taxon>
        <taxon>environmental samples</taxon>
    </lineage>
</organism>
<keyword evidence="1" id="KW-1133">Transmembrane helix</keyword>
<dbReference type="AlphaFoldDB" id="K2GFG7"/>
<feature type="transmembrane region" description="Helical" evidence="1">
    <location>
        <begin position="143"/>
        <end position="165"/>
    </location>
</feature>
<evidence type="ECO:0000256" key="1">
    <source>
        <dbReference type="SAM" id="Phobius"/>
    </source>
</evidence>
<comment type="caution">
    <text evidence="2">The sequence shown here is derived from an EMBL/GenBank/DDBJ whole genome shotgun (WGS) entry which is preliminary data.</text>
</comment>
<keyword evidence="1" id="KW-0472">Membrane</keyword>
<sequence>MEWYKKIKIENSDSLFDICKKVQTSTSTDGSFYLEVDENESLKNYLNLKILLSKFAWKKFAIVTWNKEIKKVGEKLWIRYFYKSDEIEFDEKFSKTNVLRHNFTFHEYMKYELKKFTLKYLFLFKKKAKKTYNNKQSWPESHVFLLLIWLILSFSLLSFIFYFAVSKTYVYITPELWVKTVSRNMIFSEKDNANVFDSKSIIKVNAITQDSSVEFPFHVSSIDLKSAKNAYWRVTVYNEMNTEQIFKPNTRFMSEDWLVYRSSEWIKVPGSRKDEAWKTVVWQVDSTLIADMYDNYWKITWVRWNISEWIVLTIPGLKFNRDKIYAKTSEPMHDWLDPKNHILTQEEYEKFVWIINEKVKTKALNDIKDKIKAMNTSGWSNFHIAPINNILQYTINPPSILKWVKIGDITDEVTLTASWRLATYVFDKNATVFFLRTVLNENILLWTEKLIWINDDSLRITNILSQSVNPFYMKATTELDSTISYNFEDSTNNLTRKLKNLIANTDKKEATSILLNDTNIANVKIEFSPFWLTRVSNNPDNIEFIIQK</sequence>
<reference evidence="2" key="1">
    <citation type="journal article" date="2012" name="Science">
        <title>Fermentation, hydrogen, and sulfur metabolism in multiple uncultivated bacterial phyla.</title>
        <authorList>
            <person name="Wrighton K.C."/>
            <person name="Thomas B.C."/>
            <person name="Sharon I."/>
            <person name="Miller C.S."/>
            <person name="Castelle C.J."/>
            <person name="VerBerkmoes N.C."/>
            <person name="Wilkins M.J."/>
            <person name="Hettich R.L."/>
            <person name="Lipton M.S."/>
            <person name="Williams K.H."/>
            <person name="Long P.E."/>
            <person name="Banfield J.F."/>
        </authorList>
    </citation>
    <scope>NUCLEOTIDE SEQUENCE [LARGE SCALE GENOMIC DNA]</scope>
</reference>
<accession>K2GFG7</accession>
<proteinExistence type="predicted"/>
<protein>
    <recommendedName>
        <fullName evidence="3">Baseplate protein J-like domain-containing protein</fullName>
    </recommendedName>
</protein>
<evidence type="ECO:0000313" key="2">
    <source>
        <dbReference type="EMBL" id="EKE29054.1"/>
    </source>
</evidence>
<evidence type="ECO:0008006" key="3">
    <source>
        <dbReference type="Google" id="ProtNLM"/>
    </source>
</evidence>
<dbReference type="EMBL" id="AMFJ01000241">
    <property type="protein sequence ID" value="EKE29054.1"/>
    <property type="molecule type" value="Genomic_DNA"/>
</dbReference>
<keyword evidence="1" id="KW-0812">Transmembrane</keyword>